<dbReference type="InterPro" id="IPR013785">
    <property type="entry name" value="Aldolase_TIM"/>
</dbReference>
<dbReference type="Gene3D" id="3.20.20.70">
    <property type="entry name" value="Aldolase class I"/>
    <property type="match status" value="1"/>
</dbReference>
<dbReference type="PANTHER" id="PTHR12128">
    <property type="entry name" value="DIHYDRODIPICOLINATE SYNTHASE"/>
    <property type="match status" value="1"/>
</dbReference>
<dbReference type="OrthoDB" id="191315at2759"/>
<dbReference type="CDD" id="cd00408">
    <property type="entry name" value="DHDPS-like"/>
    <property type="match status" value="1"/>
</dbReference>
<dbReference type="InterPro" id="IPR020624">
    <property type="entry name" value="Schiff_base-form_aldolases_CS"/>
</dbReference>
<accession>A0A5N5D125</accession>
<dbReference type="InterPro" id="IPR002220">
    <property type="entry name" value="DapA-like"/>
</dbReference>
<comment type="caution">
    <text evidence="3">The sequence shown here is derived from an EMBL/GenBank/DDBJ whole genome shotgun (WGS) entry which is preliminary data.</text>
</comment>
<dbReference type="EMBL" id="VCHE01000103">
    <property type="protein sequence ID" value="KAB2571369.1"/>
    <property type="molecule type" value="Genomic_DNA"/>
</dbReference>
<keyword evidence="4" id="KW-1185">Reference proteome</keyword>
<dbReference type="Proteomes" id="UP000325902">
    <property type="component" value="Unassembled WGS sequence"/>
</dbReference>
<protein>
    <submittedName>
        <fullName evidence="3">Putative 4-hydroxy-2-oxoglutarate aldolase</fullName>
    </submittedName>
</protein>
<dbReference type="Pfam" id="PF00701">
    <property type="entry name" value="DHDPS"/>
    <property type="match status" value="1"/>
</dbReference>
<keyword evidence="2" id="KW-0704">Schiff base</keyword>
<dbReference type="SMART" id="SM01130">
    <property type="entry name" value="DHDPS"/>
    <property type="match status" value="1"/>
</dbReference>
<dbReference type="SUPFAM" id="SSF51569">
    <property type="entry name" value="Aldolase"/>
    <property type="match status" value="1"/>
</dbReference>
<sequence length="326" mass="34882">MAGARIPPDGVFVPVPTFFKPASSSSSLQPAVDVETQVAHSVHLARSGITGLVLLGSTGEAIHLSRAERRDFVGGVRKGLDAAGFPDYPIMAGVLTNSVDEVLEWLEDSRDAGAQWGLVLAPGYFGAAASQENLVEWYTVVADRSPIPILIYNYPGVTNNLLVAPETYVRLAAHPNIVGCKMSHGNVSHHVQMSLHPQINASTFRVFSGFGQQLGPIVLFGAAGVIDGLAAIYPKTVSRLFSLAAKRPVDDATLKEMQDLQFRVSAAEEFIGKNGIIGIREGIYRVLGLGNLEGGRLPLRGKLAEGEWEKWATENGAMGEIEAKIN</sequence>
<name>A0A5N5D125_9PEZI</name>
<keyword evidence="1" id="KW-0456">Lyase</keyword>
<gene>
    <name evidence="3" type="ORF">DBV05_g9941</name>
</gene>
<dbReference type="AlphaFoldDB" id="A0A5N5D125"/>
<evidence type="ECO:0000313" key="3">
    <source>
        <dbReference type="EMBL" id="KAB2571369.1"/>
    </source>
</evidence>
<proteinExistence type="predicted"/>
<evidence type="ECO:0000256" key="1">
    <source>
        <dbReference type="ARBA" id="ARBA00023239"/>
    </source>
</evidence>
<dbReference type="PANTHER" id="PTHR12128:SF68">
    <property type="entry name" value="DIHYDRODIPICOLINATE SYNTHETASE"/>
    <property type="match status" value="1"/>
</dbReference>
<organism evidence="3 4">
    <name type="scientific">Lasiodiplodia theobromae</name>
    <dbReference type="NCBI Taxonomy" id="45133"/>
    <lineage>
        <taxon>Eukaryota</taxon>
        <taxon>Fungi</taxon>
        <taxon>Dikarya</taxon>
        <taxon>Ascomycota</taxon>
        <taxon>Pezizomycotina</taxon>
        <taxon>Dothideomycetes</taxon>
        <taxon>Dothideomycetes incertae sedis</taxon>
        <taxon>Botryosphaeriales</taxon>
        <taxon>Botryosphaeriaceae</taxon>
        <taxon>Lasiodiplodia</taxon>
    </lineage>
</organism>
<reference evidence="3 4" key="1">
    <citation type="journal article" date="2019" name="Sci. Rep.">
        <title>A multi-omics analysis of the grapevine pathogen Lasiodiplodia theobromae reveals that temperature affects the expression of virulence- and pathogenicity-related genes.</title>
        <authorList>
            <person name="Felix C."/>
            <person name="Meneses R."/>
            <person name="Goncalves M.F.M."/>
            <person name="Tilleman L."/>
            <person name="Duarte A.S."/>
            <person name="Jorrin-Novo J.V."/>
            <person name="Van de Peer Y."/>
            <person name="Deforce D."/>
            <person name="Van Nieuwerburgh F."/>
            <person name="Esteves A.C."/>
            <person name="Alves A."/>
        </authorList>
    </citation>
    <scope>NUCLEOTIDE SEQUENCE [LARGE SCALE GENOMIC DNA]</scope>
    <source>
        <strain evidence="3 4">LA-SOL3</strain>
    </source>
</reference>
<evidence type="ECO:0000313" key="4">
    <source>
        <dbReference type="Proteomes" id="UP000325902"/>
    </source>
</evidence>
<dbReference type="GO" id="GO:0008840">
    <property type="term" value="F:4-hydroxy-tetrahydrodipicolinate synthase activity"/>
    <property type="evidence" value="ECO:0007669"/>
    <property type="project" value="TreeGrafter"/>
</dbReference>
<dbReference type="PRINTS" id="PR00146">
    <property type="entry name" value="DHPICSNTHASE"/>
</dbReference>
<evidence type="ECO:0000256" key="2">
    <source>
        <dbReference type="ARBA" id="ARBA00023270"/>
    </source>
</evidence>
<dbReference type="PROSITE" id="PS00665">
    <property type="entry name" value="DHDPS_1"/>
    <property type="match status" value="1"/>
</dbReference>